<evidence type="ECO:0000313" key="8">
    <source>
        <dbReference type="Proteomes" id="UP000190857"/>
    </source>
</evidence>
<dbReference type="PRINTS" id="PR00368">
    <property type="entry name" value="FADPNR"/>
</dbReference>
<evidence type="ECO:0000256" key="4">
    <source>
        <dbReference type="ARBA" id="ARBA00023002"/>
    </source>
</evidence>
<dbReference type="AlphaFoldDB" id="A0A1T5IYZ6"/>
<protein>
    <submittedName>
        <fullName evidence="7">NADH dehydrogenase</fullName>
    </submittedName>
</protein>
<dbReference type="Pfam" id="PF07992">
    <property type="entry name" value="Pyr_redox_2"/>
    <property type="match status" value="1"/>
</dbReference>
<dbReference type="GO" id="GO:0003954">
    <property type="term" value="F:NADH dehydrogenase activity"/>
    <property type="evidence" value="ECO:0007669"/>
    <property type="project" value="InterPro"/>
</dbReference>
<reference evidence="7 8" key="1">
    <citation type="submission" date="2017-02" db="EMBL/GenBank/DDBJ databases">
        <authorList>
            <person name="Peterson S.W."/>
        </authorList>
    </citation>
    <scope>NUCLEOTIDE SEQUENCE [LARGE SCALE GENOMIC DNA]</scope>
    <source>
        <strain evidence="7 8">VKM Ac-2059</strain>
    </source>
</reference>
<gene>
    <name evidence="7" type="ORF">SAMN06309945_0995</name>
</gene>
<dbReference type="PANTHER" id="PTHR43706:SF45">
    <property type="entry name" value="NADH DEHYDROGENASE-LIKE PROTEIN RV1812C"/>
    <property type="match status" value="1"/>
</dbReference>
<keyword evidence="5" id="KW-0520">NAD</keyword>
<evidence type="ECO:0000256" key="5">
    <source>
        <dbReference type="ARBA" id="ARBA00023027"/>
    </source>
</evidence>
<evidence type="ECO:0000256" key="2">
    <source>
        <dbReference type="ARBA" id="ARBA00022630"/>
    </source>
</evidence>
<dbReference type="EMBL" id="FUZP01000001">
    <property type="protein sequence ID" value="SKC44163.1"/>
    <property type="molecule type" value="Genomic_DNA"/>
</dbReference>
<feature type="domain" description="FAD/NAD(P)-binding" evidence="6">
    <location>
        <begin position="4"/>
        <end position="334"/>
    </location>
</feature>
<comment type="similarity">
    <text evidence="1">Belongs to the NADH dehydrogenase family.</text>
</comment>
<keyword evidence="8" id="KW-1185">Reference proteome</keyword>
<dbReference type="Gene3D" id="3.50.50.100">
    <property type="match status" value="1"/>
</dbReference>
<organism evidence="7 8">
    <name type="scientific">Okibacterium fritillariae</name>
    <dbReference type="NCBI Taxonomy" id="123320"/>
    <lineage>
        <taxon>Bacteria</taxon>
        <taxon>Bacillati</taxon>
        <taxon>Actinomycetota</taxon>
        <taxon>Actinomycetes</taxon>
        <taxon>Micrococcales</taxon>
        <taxon>Microbacteriaceae</taxon>
        <taxon>Okibacterium</taxon>
    </lineage>
</organism>
<dbReference type="SUPFAM" id="SSF51905">
    <property type="entry name" value="FAD/NAD(P)-binding domain"/>
    <property type="match status" value="1"/>
</dbReference>
<name>A0A1T5IYZ6_9MICO</name>
<dbReference type="PANTHER" id="PTHR43706">
    <property type="entry name" value="NADH DEHYDROGENASE"/>
    <property type="match status" value="1"/>
</dbReference>
<evidence type="ECO:0000259" key="6">
    <source>
        <dbReference type="Pfam" id="PF07992"/>
    </source>
</evidence>
<keyword evidence="4" id="KW-0560">Oxidoreductase</keyword>
<dbReference type="OrthoDB" id="9781621at2"/>
<keyword evidence="3" id="KW-0274">FAD</keyword>
<sequence>MSQRILILGGGYAGLYAAKTLQNQSDALLEITVVDSNPYMTYQPLLPEVAGGHVNPADVTIDLRRTLRHCTVLRGTVTGLDVEQKTANIDLLNDHEISIDYDQVILALGAVTRVFPTPGLKENAVGFKTVEEAVYTHNRVLEQVARAAETTDEAEKRKALTFVFVGGGYTGVEALSELSDLSKNAVRNHPSLDESDLHWVLIEALDRVAPEVGPELSKWTLQALRDRGIDIRLETTIESCENGDVTLKGGDVIPANTIVWTAGVQPNPLYKSTNVPLGPKGHVIANAHLQVMREDGSIVDGAWALGDNAQVPDLTAAKQPAYYPPNAQNAMRQAPVAAKNVVSSILSRPLVEYRHESLGTIASYGIGHGAANVKGIKLKNLPAWMMHRAYHGAVIPTFNRKIRVFIGWFTEAVTSRETTALTALETPRKAFTAAFGKSRAKS</sequence>
<dbReference type="InterPro" id="IPR036188">
    <property type="entry name" value="FAD/NAD-bd_sf"/>
</dbReference>
<dbReference type="InterPro" id="IPR045024">
    <property type="entry name" value="NDH-2"/>
</dbReference>
<dbReference type="Proteomes" id="UP000190857">
    <property type="component" value="Unassembled WGS sequence"/>
</dbReference>
<keyword evidence="2" id="KW-0285">Flavoprotein</keyword>
<proteinExistence type="inferred from homology"/>
<evidence type="ECO:0000256" key="1">
    <source>
        <dbReference type="ARBA" id="ARBA00005272"/>
    </source>
</evidence>
<dbReference type="STRING" id="123320.SAMN06309945_0995"/>
<evidence type="ECO:0000313" key="7">
    <source>
        <dbReference type="EMBL" id="SKC44163.1"/>
    </source>
</evidence>
<evidence type="ECO:0000256" key="3">
    <source>
        <dbReference type="ARBA" id="ARBA00022827"/>
    </source>
</evidence>
<dbReference type="RefSeq" id="WP_079727125.1">
    <property type="nucleotide sequence ID" value="NZ_FUZP01000001.1"/>
</dbReference>
<dbReference type="InterPro" id="IPR023753">
    <property type="entry name" value="FAD/NAD-binding_dom"/>
</dbReference>
<accession>A0A1T5IYZ6</accession>